<comment type="caution">
    <text evidence="3">The sequence shown here is derived from an EMBL/GenBank/DDBJ whole genome shotgun (WGS) entry which is preliminary data.</text>
</comment>
<gene>
    <name evidence="3" type="ORF">F6B42_11460</name>
</gene>
<dbReference type="OrthoDB" id="3226781at2"/>
<dbReference type="Pfam" id="PF25976">
    <property type="entry name" value="LpqB_N"/>
    <property type="match status" value="1"/>
</dbReference>
<protein>
    <recommendedName>
        <fullName evidence="2">GerMN domain-containing protein</fullName>
    </recommendedName>
</protein>
<evidence type="ECO:0000313" key="3">
    <source>
        <dbReference type="EMBL" id="KAA9085114.1"/>
    </source>
</evidence>
<dbReference type="RefSeq" id="WP_150419838.1">
    <property type="nucleotide sequence ID" value="NZ_VYRZ01000003.1"/>
</dbReference>
<dbReference type="InterPro" id="IPR019606">
    <property type="entry name" value="GerMN"/>
</dbReference>
<name>A0A5J5IRV9_9MICO</name>
<evidence type="ECO:0000259" key="2">
    <source>
        <dbReference type="SMART" id="SM00909"/>
    </source>
</evidence>
<feature type="domain" description="GerMN" evidence="2">
    <location>
        <begin position="201"/>
        <end position="291"/>
    </location>
</feature>
<dbReference type="EMBL" id="VYRZ01000003">
    <property type="protein sequence ID" value="KAA9085114.1"/>
    <property type="molecule type" value="Genomic_DNA"/>
</dbReference>
<reference evidence="4" key="1">
    <citation type="submission" date="2019-09" db="EMBL/GenBank/DDBJ databases">
        <title>Mumia zhuanghuii sp. nov. isolated from the intestinal contents of plateau pika (Ochotona curzoniae) in the Qinghai-Tibet plateau of China.</title>
        <authorList>
            <person name="Tian Z."/>
        </authorList>
    </citation>
    <scope>NUCLEOTIDE SEQUENCE [LARGE SCALE GENOMIC DNA]</scope>
    <source>
        <strain evidence="4">DSM 25564</strain>
    </source>
</reference>
<dbReference type="AlphaFoldDB" id="A0A5J5IRV9"/>
<evidence type="ECO:0000256" key="1">
    <source>
        <dbReference type="SAM" id="SignalP"/>
    </source>
</evidence>
<keyword evidence="4" id="KW-1185">Reference proteome</keyword>
<dbReference type="Pfam" id="PF10646">
    <property type="entry name" value="Germane"/>
    <property type="match status" value="1"/>
</dbReference>
<dbReference type="Proteomes" id="UP000327039">
    <property type="component" value="Unassembled WGS sequence"/>
</dbReference>
<dbReference type="PROSITE" id="PS51257">
    <property type="entry name" value="PROKAR_LIPOPROTEIN"/>
    <property type="match status" value="1"/>
</dbReference>
<feature type="chain" id="PRO_5023816722" description="GerMN domain-containing protein" evidence="1">
    <location>
        <begin position="21"/>
        <end position="558"/>
    </location>
</feature>
<sequence length="558" mass="57241">MTRLRSILAALVVGAVAALAGCTGLPTGGAVVAGDPIGEEAGSVDFSFLPDPPPPGATPEQIVSGFLAAGSGPREDWLTARQFLAPDARGSWQPTARATIDLPGQRVVTQGEDGAVSVSVTPEAMVDATGALSASDGGSLPLSFRLVQVDGEWRIAEAPDGVVLDRARFQAVFREYSVMYFDPTWTYLVPDRRWFPATNAATHIAEALIDGEPSPWLAGAVVSAFPDSLELATRAVPVDTGVAQVPLASSALAIGPDTRNRMQAQLEASLQSAGILGAQMLVEGEPVTAQAVPVRSTRVDVRPLVLTDEGFGFLSGSELEPIPGISDAVVDLQPLAIEVDPDRASAAVRTGSGAAARVRSDGSVTIVDERAGLVDPTIDPTGYLWSVPAGSPAGLTAFSPEGVAIPFADAWPGASQISAIEVSRDGTRIAALVRDGSRPALWVAGILRDDEGVPVGLGDREVLATLPGAGLDVTWIDGSTVAVLAQEADGDVVLSQSVGGFGDSVSAPPGAVSIAGSPQLRAVRLLDEGRTLYAQKGQTWPAVTGGIRVLAAQQGSPG</sequence>
<proteinExistence type="predicted"/>
<dbReference type="SUPFAM" id="SSF82171">
    <property type="entry name" value="DPP6 N-terminal domain-like"/>
    <property type="match status" value="1"/>
</dbReference>
<dbReference type="SMART" id="SM00909">
    <property type="entry name" value="Germane"/>
    <property type="match status" value="1"/>
</dbReference>
<dbReference type="Pfam" id="PF10647">
    <property type="entry name" value="Gmad1"/>
    <property type="match status" value="1"/>
</dbReference>
<organism evidence="3 4">
    <name type="scientific">Microbacterium radiodurans</name>
    <dbReference type="NCBI Taxonomy" id="661398"/>
    <lineage>
        <taxon>Bacteria</taxon>
        <taxon>Bacillati</taxon>
        <taxon>Actinomycetota</taxon>
        <taxon>Actinomycetes</taxon>
        <taxon>Micrococcales</taxon>
        <taxon>Microbacteriaceae</taxon>
        <taxon>Microbacterium</taxon>
    </lineage>
</organism>
<evidence type="ECO:0000313" key="4">
    <source>
        <dbReference type="Proteomes" id="UP000327039"/>
    </source>
</evidence>
<dbReference type="InterPro" id="IPR018910">
    <property type="entry name" value="LpqB_C"/>
</dbReference>
<dbReference type="InterPro" id="IPR059026">
    <property type="entry name" value="LpqB_N"/>
</dbReference>
<accession>A0A5J5IRV9</accession>
<feature type="signal peptide" evidence="1">
    <location>
        <begin position="1"/>
        <end position="20"/>
    </location>
</feature>
<keyword evidence="1" id="KW-0732">Signal</keyword>